<keyword evidence="3" id="KW-0687">Ribonucleoprotein</keyword>
<dbReference type="RefSeq" id="WP_236960172.1">
    <property type="nucleotide sequence ID" value="NZ_JAETXX010000012.1"/>
</dbReference>
<evidence type="ECO:0000313" key="6">
    <source>
        <dbReference type="Proteomes" id="UP000829517"/>
    </source>
</evidence>
<evidence type="ECO:0000256" key="2">
    <source>
        <dbReference type="ARBA" id="ARBA00022980"/>
    </source>
</evidence>
<organism evidence="5 6">
    <name type="scientific">Joostella atrarenae</name>
    <dbReference type="NCBI Taxonomy" id="679257"/>
    <lineage>
        <taxon>Bacteria</taxon>
        <taxon>Pseudomonadati</taxon>
        <taxon>Bacteroidota</taxon>
        <taxon>Flavobacteriia</taxon>
        <taxon>Flavobacteriales</taxon>
        <taxon>Flavobacteriaceae</taxon>
        <taxon>Joostella</taxon>
    </lineage>
</organism>
<dbReference type="EMBL" id="JAETXX010000012">
    <property type="protein sequence ID" value="MCF8716102.1"/>
    <property type="molecule type" value="Genomic_DNA"/>
</dbReference>
<evidence type="ECO:0000256" key="1">
    <source>
        <dbReference type="ARBA" id="ARBA00010834"/>
    </source>
</evidence>
<dbReference type="GO" id="GO:0005840">
    <property type="term" value="C:ribosome"/>
    <property type="evidence" value="ECO:0007669"/>
    <property type="project" value="UniProtKB-KW"/>
</dbReference>
<name>A0ABS9J6M8_9FLAO</name>
<feature type="compositionally biased region" description="Basic residues" evidence="4">
    <location>
        <begin position="1"/>
        <end position="13"/>
    </location>
</feature>
<dbReference type="NCBIfam" id="TIGR04560">
    <property type="entry name" value="ribo_THX"/>
    <property type="match status" value="1"/>
</dbReference>
<comment type="similarity">
    <text evidence="1">Belongs to the bacterial ribosomal protein bTHX family.</text>
</comment>
<sequence length="42" mass="4802">MGKGDKKTKRGKISRGSYGVKRRKKIKKQAPVEERISVDTKK</sequence>
<comment type="caution">
    <text evidence="5">The sequence shown here is derived from an EMBL/GenBank/DDBJ whole genome shotgun (WGS) entry which is preliminary data.</text>
</comment>
<dbReference type="InterPro" id="IPR030826">
    <property type="entry name" value="Ribosomal_bTHX/bTHXc/bTHXm"/>
</dbReference>
<dbReference type="Proteomes" id="UP000829517">
    <property type="component" value="Unassembled WGS sequence"/>
</dbReference>
<proteinExistence type="inferred from homology"/>
<evidence type="ECO:0000313" key="5">
    <source>
        <dbReference type="EMBL" id="MCF8716102.1"/>
    </source>
</evidence>
<accession>A0ABS9J6M8</accession>
<feature type="region of interest" description="Disordered" evidence="4">
    <location>
        <begin position="1"/>
        <end position="42"/>
    </location>
</feature>
<keyword evidence="6" id="KW-1185">Reference proteome</keyword>
<protein>
    <submittedName>
        <fullName evidence="5">30S ribosomal protein THX</fullName>
    </submittedName>
</protein>
<gene>
    <name evidence="5" type="ORF">JM658_14815</name>
</gene>
<keyword evidence="2 5" id="KW-0689">Ribosomal protein</keyword>
<feature type="compositionally biased region" description="Basic and acidic residues" evidence="4">
    <location>
        <begin position="30"/>
        <end position="42"/>
    </location>
</feature>
<reference evidence="5 6" key="1">
    <citation type="submission" date="2021-01" db="EMBL/GenBank/DDBJ databases">
        <title>Genome sequencing of Joostella atrarenae M1-2 (= KCTC 23194).</title>
        <authorList>
            <person name="Zakaria M.R."/>
            <person name="Lam M.Q."/>
            <person name="Chong C.S."/>
        </authorList>
    </citation>
    <scope>NUCLEOTIDE SEQUENCE [LARGE SCALE GENOMIC DNA]</scope>
    <source>
        <strain evidence="5 6">M1-2</strain>
    </source>
</reference>
<evidence type="ECO:0000256" key="4">
    <source>
        <dbReference type="SAM" id="MobiDB-lite"/>
    </source>
</evidence>
<evidence type="ECO:0000256" key="3">
    <source>
        <dbReference type="ARBA" id="ARBA00023274"/>
    </source>
</evidence>